<gene>
    <name evidence="1" type="ORF">AYY17_00115</name>
</gene>
<protein>
    <submittedName>
        <fullName evidence="1">Cloacin</fullName>
    </submittedName>
</protein>
<accession>A0A1B8HNZ0</accession>
<sequence>MGLKLRLEWFDKKTELLIGEEYSKDLGDDDTVIEQTVKPKENIINNGGFDVIPAWVSYLQKHLAHKIELDKYDYQVSFDYRDTW</sequence>
<dbReference type="GO" id="GO:0030153">
    <property type="term" value="P:bacteriocin immunity"/>
    <property type="evidence" value="ECO:0007669"/>
    <property type="project" value="InterPro"/>
</dbReference>
<dbReference type="InterPro" id="IPR003063">
    <property type="entry name" value="Cloacn_immnty_fam"/>
</dbReference>
<dbReference type="RefSeq" id="WP_067420294.1">
    <property type="nucleotide sequence ID" value="NZ_LZEX01000001.1"/>
</dbReference>
<dbReference type="SUPFAM" id="SSF54552">
    <property type="entry name" value="Colicin E3 immunity protein"/>
    <property type="match status" value="1"/>
</dbReference>
<reference evidence="1 2" key="1">
    <citation type="submission" date="2016-06" db="EMBL/GenBank/DDBJ databases">
        <authorList>
            <person name="Kjaerup R.B."/>
            <person name="Dalgaard T.S."/>
            <person name="Juul-Madsen H.R."/>
        </authorList>
    </citation>
    <scope>NUCLEOTIDE SEQUENCE [LARGE SCALE GENOMIC DNA]</scope>
    <source>
        <strain evidence="1 2">GCSL-Mp3</strain>
    </source>
</reference>
<name>A0A1B8HNZ0_9GAMM</name>
<comment type="caution">
    <text evidence="1">The sequence shown here is derived from an EMBL/GenBank/DDBJ whole genome shotgun (WGS) entry which is preliminary data.</text>
</comment>
<dbReference type="PRINTS" id="PR01296">
    <property type="entry name" value="CLOACNIMMNTY"/>
</dbReference>
<dbReference type="Pfam" id="PF03513">
    <property type="entry name" value="Cloacin_immun"/>
    <property type="match status" value="1"/>
</dbReference>
<proteinExistence type="predicted"/>
<evidence type="ECO:0000313" key="1">
    <source>
        <dbReference type="EMBL" id="OBU11206.1"/>
    </source>
</evidence>
<dbReference type="AlphaFoldDB" id="A0A1B8HNZ0"/>
<dbReference type="InterPro" id="IPR036528">
    <property type="entry name" value="Cloacn_immnty_sf"/>
</dbReference>
<dbReference type="Proteomes" id="UP000092247">
    <property type="component" value="Unassembled WGS sequence"/>
</dbReference>
<dbReference type="GO" id="GO:0015643">
    <property type="term" value="F:toxic substance binding"/>
    <property type="evidence" value="ECO:0007669"/>
    <property type="project" value="InterPro"/>
</dbReference>
<dbReference type="EMBL" id="LZEX01000001">
    <property type="protein sequence ID" value="OBU11206.1"/>
    <property type="molecule type" value="Genomic_DNA"/>
</dbReference>
<dbReference type="Gene3D" id="3.10.50.20">
    <property type="entry name" value="Cloacin immunity protein"/>
    <property type="match status" value="1"/>
</dbReference>
<evidence type="ECO:0000313" key="2">
    <source>
        <dbReference type="Proteomes" id="UP000092247"/>
    </source>
</evidence>
<organism evidence="1 2">
    <name type="scientific">Morganella psychrotolerans</name>
    <dbReference type="NCBI Taxonomy" id="368603"/>
    <lineage>
        <taxon>Bacteria</taxon>
        <taxon>Pseudomonadati</taxon>
        <taxon>Pseudomonadota</taxon>
        <taxon>Gammaproteobacteria</taxon>
        <taxon>Enterobacterales</taxon>
        <taxon>Morganellaceae</taxon>
        <taxon>Morganella</taxon>
    </lineage>
</organism>